<dbReference type="VEuPathDB" id="HostDB:geneid_374270"/>
<organism evidence="2">
    <name type="scientific">Gallus gallus</name>
    <name type="common">Chicken</name>
    <dbReference type="NCBI Taxonomy" id="9031"/>
    <lineage>
        <taxon>Eukaryota</taxon>
        <taxon>Metazoa</taxon>
        <taxon>Chordata</taxon>
        <taxon>Craniata</taxon>
        <taxon>Vertebrata</taxon>
        <taxon>Euteleostomi</taxon>
        <taxon>Archelosauria</taxon>
        <taxon>Archosauria</taxon>
        <taxon>Dinosauria</taxon>
        <taxon>Saurischia</taxon>
        <taxon>Theropoda</taxon>
        <taxon>Coelurosauria</taxon>
        <taxon>Aves</taxon>
        <taxon>Neognathae</taxon>
        <taxon>Galloanserae</taxon>
        <taxon>Galliformes</taxon>
        <taxon>Phasianidae</taxon>
        <taxon>Phasianinae</taxon>
        <taxon>Gallus</taxon>
    </lineage>
</organism>
<evidence type="ECO:0000256" key="1">
    <source>
        <dbReference type="SAM" id="MobiDB-lite"/>
    </source>
</evidence>
<dbReference type="AlphaFoldDB" id="Q5ZHV3"/>
<feature type="region of interest" description="Disordered" evidence="1">
    <location>
        <begin position="1"/>
        <end position="146"/>
    </location>
</feature>
<dbReference type="GO" id="GO:0005125">
    <property type="term" value="F:cytokine activity"/>
    <property type="evidence" value="ECO:0007669"/>
    <property type="project" value="InterPro"/>
</dbReference>
<dbReference type="EMBL" id="AJ721031">
    <property type="protein sequence ID" value="CAG32690.1"/>
    <property type="molecule type" value="mRNA"/>
</dbReference>
<proteinExistence type="evidence at transcript level"/>
<dbReference type="PANTHER" id="PTHR48484:SF2">
    <property type="entry name" value="PRO-INTERLEUKIN-16"/>
    <property type="match status" value="1"/>
</dbReference>
<gene>
    <name evidence="2" type="ORF">RCJMB04_32o12</name>
</gene>
<feature type="compositionally biased region" description="Low complexity" evidence="1">
    <location>
        <begin position="99"/>
        <end position="110"/>
    </location>
</feature>
<reference evidence="2" key="1">
    <citation type="journal article" date="2005" name="Genome Biol.">
        <title>Full-length cDNAs from chicken bursal lymphocytes to facilitate gene function analysis.</title>
        <authorList>
            <person name="Caldwell R.B."/>
            <person name="Kierzek A.M."/>
            <person name="Arakawa H."/>
            <person name="Bezzubov Y."/>
            <person name="Zaim J."/>
            <person name="Fiedler P."/>
            <person name="Kutter S."/>
            <person name="Blagodatski A."/>
            <person name="Kostovska D."/>
            <person name="Koter M."/>
            <person name="Plachy J."/>
            <person name="Carninci P."/>
            <person name="Hayashizaki Y."/>
            <person name="Buerstedde J.M."/>
        </authorList>
    </citation>
    <scope>NUCLEOTIDE SEQUENCE</scope>
    <source>
        <strain evidence="2">CB</strain>
        <tissue evidence="2">Bursa</tissue>
    </source>
</reference>
<dbReference type="GO" id="GO:0050930">
    <property type="term" value="P:induction of positive chemotaxis"/>
    <property type="evidence" value="ECO:0007669"/>
    <property type="project" value="InterPro"/>
</dbReference>
<protein>
    <submittedName>
        <fullName evidence="2">Uncharacterized protein</fullName>
    </submittedName>
</protein>
<evidence type="ECO:0000313" key="2">
    <source>
        <dbReference type="EMBL" id="CAG32690.1"/>
    </source>
</evidence>
<feature type="compositionally biased region" description="Polar residues" evidence="1">
    <location>
        <begin position="111"/>
        <end position="125"/>
    </location>
</feature>
<dbReference type="InterPro" id="IPR055287">
    <property type="entry name" value="IL-16-like"/>
</dbReference>
<feature type="compositionally biased region" description="Basic and acidic residues" evidence="1">
    <location>
        <begin position="43"/>
        <end position="52"/>
    </location>
</feature>
<sequence>MSEDNSHLDLQPGIDANEGHENRSSSEAVLQKSESEIVSSKVLKSDENDAVKKGPPVAPKPVWFRQSLKGLRKANSDLKPQADQSPSDLQSVSTKELQSSLSRLSSRGSSIKQRISSFESLSAPQSPEKVHRRLSPKPSVQKEQSPFCKMVRRGSRPFQAQTFLQCS</sequence>
<accession>Q5ZHV3</accession>
<feature type="compositionally biased region" description="Polar residues" evidence="1">
    <location>
        <begin position="82"/>
        <end position="98"/>
    </location>
</feature>
<name>Q5ZHV3_CHICK</name>
<dbReference type="PANTHER" id="PTHR48484">
    <property type="entry name" value="PRO-INTERLEUKIN-16"/>
    <property type="match status" value="1"/>
</dbReference>